<organism evidence="1 2">
    <name type="scientific">Trema orientale</name>
    <name type="common">Charcoal tree</name>
    <name type="synonym">Celtis orientalis</name>
    <dbReference type="NCBI Taxonomy" id="63057"/>
    <lineage>
        <taxon>Eukaryota</taxon>
        <taxon>Viridiplantae</taxon>
        <taxon>Streptophyta</taxon>
        <taxon>Embryophyta</taxon>
        <taxon>Tracheophyta</taxon>
        <taxon>Spermatophyta</taxon>
        <taxon>Magnoliopsida</taxon>
        <taxon>eudicotyledons</taxon>
        <taxon>Gunneridae</taxon>
        <taxon>Pentapetalae</taxon>
        <taxon>rosids</taxon>
        <taxon>fabids</taxon>
        <taxon>Rosales</taxon>
        <taxon>Cannabaceae</taxon>
        <taxon>Trema</taxon>
    </lineage>
</organism>
<protein>
    <submittedName>
        <fullName evidence="1">Uncharacterized protein</fullName>
    </submittedName>
</protein>
<dbReference type="OrthoDB" id="10262656at2759"/>
<evidence type="ECO:0000313" key="2">
    <source>
        <dbReference type="Proteomes" id="UP000237000"/>
    </source>
</evidence>
<dbReference type="EMBL" id="JXTC01000090">
    <property type="protein sequence ID" value="PON89774.1"/>
    <property type="molecule type" value="Genomic_DNA"/>
</dbReference>
<accession>A0A2P5EW54</accession>
<dbReference type="InParanoid" id="A0A2P5EW54"/>
<proteinExistence type="predicted"/>
<dbReference type="AlphaFoldDB" id="A0A2P5EW54"/>
<name>A0A2P5EW54_TREOI</name>
<gene>
    <name evidence="1" type="ORF">TorRG33x02_144540</name>
</gene>
<reference evidence="2" key="1">
    <citation type="submission" date="2016-06" db="EMBL/GenBank/DDBJ databases">
        <title>Parallel loss of symbiosis genes in relatives of nitrogen-fixing non-legume Parasponia.</title>
        <authorList>
            <person name="Van Velzen R."/>
            <person name="Holmer R."/>
            <person name="Bu F."/>
            <person name="Rutten L."/>
            <person name="Van Zeijl A."/>
            <person name="Liu W."/>
            <person name="Santuari L."/>
            <person name="Cao Q."/>
            <person name="Sharma T."/>
            <person name="Shen D."/>
            <person name="Roswanjaya Y."/>
            <person name="Wardhani T."/>
            <person name="Kalhor M.S."/>
            <person name="Jansen J."/>
            <person name="Van den Hoogen J."/>
            <person name="Gungor B."/>
            <person name="Hartog M."/>
            <person name="Hontelez J."/>
            <person name="Verver J."/>
            <person name="Yang W.-C."/>
            <person name="Schijlen E."/>
            <person name="Repin R."/>
            <person name="Schilthuizen M."/>
            <person name="Schranz E."/>
            <person name="Heidstra R."/>
            <person name="Miyata K."/>
            <person name="Fedorova E."/>
            <person name="Kohlen W."/>
            <person name="Bisseling T."/>
            <person name="Smit S."/>
            <person name="Geurts R."/>
        </authorList>
    </citation>
    <scope>NUCLEOTIDE SEQUENCE [LARGE SCALE GENOMIC DNA]</scope>
    <source>
        <strain evidence="2">cv. RG33-2</strain>
    </source>
</reference>
<dbReference type="Proteomes" id="UP000237000">
    <property type="component" value="Unassembled WGS sequence"/>
</dbReference>
<sequence>MAENMEVQLSQDERIYYDDKCPGCRIDKLKLLNPGIPFKHLSYVFAVCLVAGLIEWSERWPRGLRNFSTYPILLRIL</sequence>
<comment type="caution">
    <text evidence="1">The sequence shown here is derived from an EMBL/GenBank/DDBJ whole genome shotgun (WGS) entry which is preliminary data.</text>
</comment>
<keyword evidence="2" id="KW-1185">Reference proteome</keyword>
<evidence type="ECO:0000313" key="1">
    <source>
        <dbReference type="EMBL" id="PON89774.1"/>
    </source>
</evidence>